<feature type="transmembrane region" description="Helical" evidence="2">
    <location>
        <begin position="170"/>
        <end position="197"/>
    </location>
</feature>
<dbReference type="EMBL" id="VHQG01000002">
    <property type="protein sequence ID" value="TPW75467.1"/>
    <property type="molecule type" value="Genomic_DNA"/>
</dbReference>
<name>A0A506Y1Z3_9MICO</name>
<comment type="caution">
    <text evidence="4">The sequence shown here is derived from an EMBL/GenBank/DDBJ whole genome shotgun (WGS) entry which is preliminary data.</text>
</comment>
<feature type="region of interest" description="Disordered" evidence="1">
    <location>
        <begin position="126"/>
        <end position="145"/>
    </location>
</feature>
<evidence type="ECO:0000313" key="4">
    <source>
        <dbReference type="EMBL" id="TPW75467.1"/>
    </source>
</evidence>
<proteinExistence type="predicted"/>
<feature type="transmembrane region" description="Helical" evidence="2">
    <location>
        <begin position="218"/>
        <end position="243"/>
    </location>
</feature>
<reference evidence="4 5" key="1">
    <citation type="submission" date="2019-06" db="EMBL/GenBank/DDBJ databases">
        <authorList>
            <person name="Li F."/>
        </authorList>
    </citation>
    <scope>NUCLEOTIDE SEQUENCE [LARGE SCALE GENOMIC DNA]</scope>
    <source>
        <strain evidence="4 5">10F1D-1</strain>
    </source>
</reference>
<keyword evidence="2" id="KW-1133">Transmembrane helix</keyword>
<keyword evidence="5" id="KW-1185">Reference proteome</keyword>
<evidence type="ECO:0000313" key="5">
    <source>
        <dbReference type="Proteomes" id="UP000316252"/>
    </source>
</evidence>
<dbReference type="OrthoDB" id="5244233at2"/>
<feature type="compositionally biased region" description="Low complexity" evidence="1">
    <location>
        <begin position="54"/>
        <end position="85"/>
    </location>
</feature>
<dbReference type="InterPro" id="IPR018929">
    <property type="entry name" value="DUF2510"/>
</dbReference>
<organism evidence="4 5">
    <name type="scientific">Schumannella soli</name>
    <dbReference type="NCBI Taxonomy" id="2590779"/>
    <lineage>
        <taxon>Bacteria</taxon>
        <taxon>Bacillati</taxon>
        <taxon>Actinomycetota</taxon>
        <taxon>Actinomycetes</taxon>
        <taxon>Micrococcales</taxon>
        <taxon>Microbacteriaceae</taxon>
        <taxon>Schumannella</taxon>
    </lineage>
</organism>
<dbReference type="Proteomes" id="UP000316252">
    <property type="component" value="Unassembled WGS sequence"/>
</dbReference>
<evidence type="ECO:0000256" key="1">
    <source>
        <dbReference type="SAM" id="MobiDB-lite"/>
    </source>
</evidence>
<protein>
    <submittedName>
        <fullName evidence="4">DUF2510 domain-containing protein</fullName>
    </submittedName>
</protein>
<evidence type="ECO:0000256" key="2">
    <source>
        <dbReference type="SAM" id="Phobius"/>
    </source>
</evidence>
<dbReference type="RefSeq" id="WP_141162827.1">
    <property type="nucleotide sequence ID" value="NZ_VHQG01000002.1"/>
</dbReference>
<gene>
    <name evidence="4" type="ORF">FJ657_06105</name>
</gene>
<feature type="domain" description="DUF2510" evidence="3">
    <location>
        <begin position="8"/>
        <end position="39"/>
    </location>
</feature>
<accession>A0A506Y1Z3</accession>
<dbReference type="Pfam" id="PF10708">
    <property type="entry name" value="DUF2510"/>
    <property type="match status" value="1"/>
</dbReference>
<sequence>MPDSSDSPGWYPDPERRGGQRWWNGAGWSDARRDAPAPGSSAAFRPTTAPPAIPSSSAGPPTLGAAPSGTPGTPAGYPPTTAASGAPGWTSGGAVTGYGAYGAPPTPPTAPAPGVNLVLTPAGGAPSPVNPYEPNPYAAAPSPTGGAPGSPGAPVQYYGAANARRRTNGYAIAGFVVSVLGLSSGFGGVIGVALSIAALRRANRMIRENAPAGAYRGLAIAGIAIGSIGVVIAIGTLVARIVVAVDGG</sequence>
<keyword evidence="2" id="KW-0472">Membrane</keyword>
<feature type="compositionally biased region" description="Low complexity" evidence="1">
    <location>
        <begin position="135"/>
        <end position="145"/>
    </location>
</feature>
<feature type="region of interest" description="Disordered" evidence="1">
    <location>
        <begin position="1"/>
        <end position="85"/>
    </location>
</feature>
<dbReference type="AlphaFoldDB" id="A0A506Y1Z3"/>
<keyword evidence="2" id="KW-0812">Transmembrane</keyword>
<evidence type="ECO:0000259" key="3">
    <source>
        <dbReference type="Pfam" id="PF10708"/>
    </source>
</evidence>